<keyword evidence="8" id="KW-1185">Reference proteome</keyword>
<evidence type="ECO:0000256" key="1">
    <source>
        <dbReference type="ARBA" id="ARBA00005384"/>
    </source>
</evidence>
<dbReference type="SMART" id="SM00345">
    <property type="entry name" value="HTH_GNTR"/>
    <property type="match status" value="1"/>
</dbReference>
<protein>
    <submittedName>
        <fullName evidence="7">PLP-dependent aminotransferase family protein</fullName>
    </submittedName>
</protein>
<dbReference type="InterPro" id="IPR036390">
    <property type="entry name" value="WH_DNA-bd_sf"/>
</dbReference>
<dbReference type="PANTHER" id="PTHR46577:SF1">
    <property type="entry name" value="HTH-TYPE TRANSCRIPTIONAL REGULATORY PROTEIN GABR"/>
    <property type="match status" value="1"/>
</dbReference>
<proteinExistence type="inferred from homology"/>
<dbReference type="Pfam" id="PF00392">
    <property type="entry name" value="GntR"/>
    <property type="match status" value="1"/>
</dbReference>
<dbReference type="SUPFAM" id="SSF46785">
    <property type="entry name" value="Winged helix' DNA-binding domain"/>
    <property type="match status" value="1"/>
</dbReference>
<evidence type="ECO:0000313" key="8">
    <source>
        <dbReference type="Proteomes" id="UP001199044"/>
    </source>
</evidence>
<dbReference type="InterPro" id="IPR004839">
    <property type="entry name" value="Aminotransferase_I/II_large"/>
</dbReference>
<keyword evidence="3" id="KW-0805">Transcription regulation</keyword>
<dbReference type="GO" id="GO:0008483">
    <property type="term" value="F:transaminase activity"/>
    <property type="evidence" value="ECO:0007669"/>
    <property type="project" value="UniProtKB-KW"/>
</dbReference>
<evidence type="ECO:0000256" key="3">
    <source>
        <dbReference type="ARBA" id="ARBA00023015"/>
    </source>
</evidence>
<feature type="domain" description="HTH gntR-type" evidence="6">
    <location>
        <begin position="3"/>
        <end position="71"/>
    </location>
</feature>
<gene>
    <name evidence="7" type="ORF">LDJ79_07160</name>
</gene>
<name>A0ABS7YJN2_9VIBR</name>
<evidence type="ECO:0000313" key="7">
    <source>
        <dbReference type="EMBL" id="MCA2015884.1"/>
    </source>
</evidence>
<evidence type="ECO:0000256" key="2">
    <source>
        <dbReference type="ARBA" id="ARBA00022898"/>
    </source>
</evidence>
<keyword evidence="4" id="KW-0238">DNA-binding</keyword>
<dbReference type="CDD" id="cd00609">
    <property type="entry name" value="AAT_like"/>
    <property type="match status" value="1"/>
</dbReference>
<accession>A0ABS7YJN2</accession>
<dbReference type="InterPro" id="IPR015421">
    <property type="entry name" value="PyrdxlP-dep_Trfase_major"/>
</dbReference>
<organism evidence="7 8">
    <name type="scientific">Vibrio tritonius</name>
    <dbReference type="NCBI Taxonomy" id="1435069"/>
    <lineage>
        <taxon>Bacteria</taxon>
        <taxon>Pseudomonadati</taxon>
        <taxon>Pseudomonadota</taxon>
        <taxon>Gammaproteobacteria</taxon>
        <taxon>Vibrionales</taxon>
        <taxon>Vibrionaceae</taxon>
        <taxon>Vibrio</taxon>
    </lineage>
</organism>
<dbReference type="InterPro" id="IPR000524">
    <property type="entry name" value="Tscrpt_reg_HTH_GntR"/>
</dbReference>
<dbReference type="PROSITE" id="PS50949">
    <property type="entry name" value="HTH_GNTR"/>
    <property type="match status" value="1"/>
</dbReference>
<dbReference type="InterPro" id="IPR015422">
    <property type="entry name" value="PyrdxlP-dep_Trfase_small"/>
</dbReference>
<dbReference type="EMBL" id="JAIWIU010000042">
    <property type="protein sequence ID" value="MCA2015884.1"/>
    <property type="molecule type" value="Genomic_DNA"/>
</dbReference>
<dbReference type="Gene3D" id="3.40.640.10">
    <property type="entry name" value="Type I PLP-dependent aspartate aminotransferase-like (Major domain)"/>
    <property type="match status" value="1"/>
</dbReference>
<dbReference type="InterPro" id="IPR036388">
    <property type="entry name" value="WH-like_DNA-bd_sf"/>
</dbReference>
<dbReference type="Gene3D" id="1.10.10.10">
    <property type="entry name" value="Winged helix-like DNA-binding domain superfamily/Winged helix DNA-binding domain"/>
    <property type="match status" value="1"/>
</dbReference>
<dbReference type="Gene3D" id="3.90.1150.10">
    <property type="entry name" value="Aspartate Aminotransferase, domain 1"/>
    <property type="match status" value="1"/>
</dbReference>
<dbReference type="Pfam" id="PF00155">
    <property type="entry name" value="Aminotran_1_2"/>
    <property type="match status" value="1"/>
</dbReference>
<dbReference type="RefSeq" id="WP_225250098.1">
    <property type="nucleotide sequence ID" value="NZ_JAIWIU010000042.1"/>
</dbReference>
<evidence type="ECO:0000256" key="4">
    <source>
        <dbReference type="ARBA" id="ARBA00023125"/>
    </source>
</evidence>
<keyword evidence="7" id="KW-0808">Transferase</keyword>
<dbReference type="InterPro" id="IPR051446">
    <property type="entry name" value="HTH_trans_reg/aminotransferase"/>
</dbReference>
<evidence type="ECO:0000256" key="5">
    <source>
        <dbReference type="ARBA" id="ARBA00023163"/>
    </source>
</evidence>
<keyword evidence="2" id="KW-0663">Pyridoxal phosphate</keyword>
<dbReference type="CDD" id="cd07377">
    <property type="entry name" value="WHTH_GntR"/>
    <property type="match status" value="1"/>
</dbReference>
<comment type="similarity">
    <text evidence="1">In the C-terminal section; belongs to the class-I pyridoxal-phosphate-dependent aminotransferase family.</text>
</comment>
<comment type="caution">
    <text evidence="7">The sequence shown here is derived from an EMBL/GenBank/DDBJ whole genome shotgun (WGS) entry which is preliminary data.</text>
</comment>
<reference evidence="8" key="1">
    <citation type="submission" date="2023-07" db="EMBL/GenBank/DDBJ databases">
        <title>Molecular identification of indigenous halophilic bacteria isolated from red sea cost, biodegradation of synthetic dyes and assessment of degraded metabolite toxicity.</title>
        <authorList>
            <person name="Chaieb K."/>
            <person name="Altayb H.N."/>
        </authorList>
    </citation>
    <scope>NUCLEOTIDE SEQUENCE [LARGE SCALE GENOMIC DNA]</scope>
    <source>
        <strain evidence="8">K20</strain>
    </source>
</reference>
<dbReference type="Proteomes" id="UP001199044">
    <property type="component" value="Unassembled WGS sequence"/>
</dbReference>
<dbReference type="InterPro" id="IPR015424">
    <property type="entry name" value="PyrdxlP-dep_Trfase"/>
</dbReference>
<keyword evidence="7" id="KW-0032">Aminotransferase</keyword>
<keyword evidence="5" id="KW-0804">Transcription</keyword>
<evidence type="ECO:0000259" key="6">
    <source>
        <dbReference type="PROSITE" id="PS50949"/>
    </source>
</evidence>
<dbReference type="PANTHER" id="PTHR46577">
    <property type="entry name" value="HTH-TYPE TRANSCRIPTIONAL REGULATORY PROTEIN GABR"/>
    <property type="match status" value="1"/>
</dbReference>
<sequence>MSSSKFEQIAAIIERDIESGKYPSNSKLPTHRLLAEELGTTPVTVAKAYKLLMDKGQLESFVGRGTFVCAASDLDHAIQAPPEDNNFNFSILQPCLELNVPALKSAYRQSADLITAPVIGYTEHSGHEVHRAAGAKWAAMYGLEGATSENILLTNGAQHALSLVIESLTKPGDTILVEQLTYPGITAIANMSGRKLVAVELDKDGLCPKALAQAIDDYQATMVITIPSHQNPTGISMPEYRKKEIAQVINEKQVWLVEDDIYAFLDDITTPPIANFAPDYTFHISALSKAISPAMRCGYLKAPHSQLHALNAHIRTNIWLVSPINFIAATQLIESGEAFRLASLQRETANHRQQLVRDIFPSVDCAASGYHVWLPLPAHWHPDRFALEAKSNNIIVTSGSYFCVGDAQPTHVRLSLMSIGNQARLKEGLYKIKALMDSDTSGFFPY</sequence>
<dbReference type="SUPFAM" id="SSF53383">
    <property type="entry name" value="PLP-dependent transferases"/>
    <property type="match status" value="1"/>
</dbReference>